<evidence type="ECO:0000313" key="2">
    <source>
        <dbReference type="EMBL" id="WNC70395.1"/>
    </source>
</evidence>
<feature type="transmembrane region" description="Helical" evidence="1">
    <location>
        <begin position="288"/>
        <end position="308"/>
    </location>
</feature>
<feature type="transmembrane region" description="Helical" evidence="1">
    <location>
        <begin position="410"/>
        <end position="431"/>
    </location>
</feature>
<dbReference type="EMBL" id="CP134146">
    <property type="protein sequence ID" value="WNC70395.1"/>
    <property type="molecule type" value="Genomic_DNA"/>
</dbReference>
<keyword evidence="1" id="KW-0812">Transmembrane</keyword>
<keyword evidence="3" id="KW-1185">Reference proteome</keyword>
<sequence length="432" mass="46107">MVEILVLILSLALLIWLTMRGANLIVVAPFCALILAHFSGFDIGTVEEHGFTFIYMKGFTSFFASWFLVFLLGSIFGKLMEDCGAAEKVSHYIMTHVGSERAAVAVVLACAVLTYGGVSVFVVAFTSYPIALSLFREANLPRRFIPGCLAFGSATFTMTSAGSPEIQNWIPIKYLHTSPWAGWEVSIPVAIFMAFAGFIWLNKMISTAVANGEVFEHRDNDPHPDERNLPSLLPSLLPLFSIVLISFLAHDVLRQNALVLALLIGCILTYLLNMSHFQNTEKALHEGAYSALIATGNTCAVVGFGAVAKMTPGFDIAMDFVMNLPGSGLVSASVAIIIIAGITGSASGGQSIALPELAPHYLNSGVDAGELHRVVAISSGALDSLPHNGYVVTTVRAICGESHASAYAPIFALTVILPIIGTVMAVTLFSIF</sequence>
<protein>
    <submittedName>
        <fullName evidence="2">SLC13 family permease</fullName>
    </submittedName>
</protein>
<proteinExistence type="predicted"/>
<feature type="transmembrane region" description="Helical" evidence="1">
    <location>
        <begin position="60"/>
        <end position="81"/>
    </location>
</feature>
<feature type="transmembrane region" description="Helical" evidence="1">
    <location>
        <begin position="320"/>
        <end position="342"/>
    </location>
</feature>
<dbReference type="InterPro" id="IPR003474">
    <property type="entry name" value="Glcn_transporter"/>
</dbReference>
<feature type="transmembrane region" description="Helical" evidence="1">
    <location>
        <begin position="257"/>
        <end position="276"/>
    </location>
</feature>
<dbReference type="RefSeq" id="WP_348389534.1">
    <property type="nucleotide sequence ID" value="NZ_CP134146.1"/>
</dbReference>
<organism evidence="2 3">
    <name type="scientific">Thalassotalea nanhaiensis</name>
    <dbReference type="NCBI Taxonomy" id="3065648"/>
    <lineage>
        <taxon>Bacteria</taxon>
        <taxon>Pseudomonadati</taxon>
        <taxon>Pseudomonadota</taxon>
        <taxon>Gammaproteobacteria</taxon>
        <taxon>Alteromonadales</taxon>
        <taxon>Colwelliaceae</taxon>
        <taxon>Thalassotalea</taxon>
    </lineage>
</organism>
<dbReference type="Pfam" id="PF02447">
    <property type="entry name" value="GntP_permease"/>
    <property type="match status" value="1"/>
</dbReference>
<feature type="transmembrane region" description="Helical" evidence="1">
    <location>
        <begin position="102"/>
        <end position="124"/>
    </location>
</feature>
<gene>
    <name evidence="2" type="ORF">RI845_10680</name>
</gene>
<accession>A0ABY9TNX7</accession>
<dbReference type="PANTHER" id="PTHR30354:SF7">
    <property type="entry name" value="BLL7963 PROTEIN"/>
    <property type="match status" value="1"/>
</dbReference>
<feature type="transmembrane region" description="Helical" evidence="1">
    <location>
        <begin position="181"/>
        <end position="201"/>
    </location>
</feature>
<keyword evidence="1" id="KW-1133">Transmembrane helix</keyword>
<evidence type="ECO:0000313" key="3">
    <source>
        <dbReference type="Proteomes" id="UP001248581"/>
    </source>
</evidence>
<dbReference type="PANTHER" id="PTHR30354">
    <property type="entry name" value="GNT FAMILY GLUCONATE TRANSPORTER"/>
    <property type="match status" value="1"/>
</dbReference>
<keyword evidence="1" id="KW-0472">Membrane</keyword>
<name>A0ABY9TNX7_9GAMM</name>
<reference evidence="3" key="1">
    <citation type="submission" date="2023-09" db="EMBL/GenBank/DDBJ databases">
        <authorList>
            <person name="Li S."/>
            <person name="Li X."/>
            <person name="Zhang C."/>
            <person name="Zhao Z."/>
        </authorList>
    </citation>
    <scope>NUCLEOTIDE SEQUENCE [LARGE SCALE GENOMIC DNA]</scope>
    <source>
        <strain evidence="3">SQ345</strain>
    </source>
</reference>
<dbReference type="Proteomes" id="UP001248581">
    <property type="component" value="Chromosome"/>
</dbReference>
<evidence type="ECO:0000256" key="1">
    <source>
        <dbReference type="SAM" id="Phobius"/>
    </source>
</evidence>